<dbReference type="EMBL" id="HBUF01386296">
    <property type="protein sequence ID" value="CAG6732292.1"/>
    <property type="molecule type" value="Transcribed_RNA"/>
</dbReference>
<protein>
    <submittedName>
        <fullName evidence="2">Uncharacterized protein</fullName>
    </submittedName>
</protein>
<evidence type="ECO:0000256" key="1">
    <source>
        <dbReference type="SAM" id="MobiDB-lite"/>
    </source>
</evidence>
<dbReference type="EMBL" id="HBUF01244110">
    <property type="protein sequence ID" value="CAG6677906.1"/>
    <property type="molecule type" value="Transcribed_RNA"/>
</dbReference>
<proteinExistence type="predicted"/>
<dbReference type="EMBL" id="HBUF01244108">
    <property type="protein sequence ID" value="CAG6677902.1"/>
    <property type="molecule type" value="Transcribed_RNA"/>
</dbReference>
<name>A0A8D8T303_9HEMI</name>
<accession>A0A8D8T303</accession>
<evidence type="ECO:0000313" key="2">
    <source>
        <dbReference type="EMBL" id="CAG6677906.1"/>
    </source>
</evidence>
<dbReference type="EMBL" id="HBUF01244111">
    <property type="protein sequence ID" value="CAG6677908.1"/>
    <property type="molecule type" value="Transcribed_RNA"/>
</dbReference>
<feature type="region of interest" description="Disordered" evidence="1">
    <location>
        <begin position="60"/>
        <end position="105"/>
    </location>
</feature>
<dbReference type="EMBL" id="HBUF01386295">
    <property type="protein sequence ID" value="CAG6732290.1"/>
    <property type="molecule type" value="Transcribed_RNA"/>
</dbReference>
<dbReference type="AlphaFoldDB" id="A0A8D8T303"/>
<sequence length="105" mass="11677">MPVLHPQREVLPRVTKSIPATCGLLKTTTHLRPVSNPPRPVCCPLPRPVEHFPLSTTSGFIRTRGKATPSCHLRAPRRPTHRPTFSRTGVLHHTRPTLVNSSTVQ</sequence>
<organism evidence="2">
    <name type="scientific">Cacopsylla melanoneura</name>
    <dbReference type="NCBI Taxonomy" id="428564"/>
    <lineage>
        <taxon>Eukaryota</taxon>
        <taxon>Metazoa</taxon>
        <taxon>Ecdysozoa</taxon>
        <taxon>Arthropoda</taxon>
        <taxon>Hexapoda</taxon>
        <taxon>Insecta</taxon>
        <taxon>Pterygota</taxon>
        <taxon>Neoptera</taxon>
        <taxon>Paraneoptera</taxon>
        <taxon>Hemiptera</taxon>
        <taxon>Sternorrhyncha</taxon>
        <taxon>Psylloidea</taxon>
        <taxon>Psyllidae</taxon>
        <taxon>Psyllinae</taxon>
        <taxon>Cacopsylla</taxon>
    </lineage>
</organism>
<dbReference type="EMBL" id="HBUF01244109">
    <property type="protein sequence ID" value="CAG6677904.1"/>
    <property type="molecule type" value="Transcribed_RNA"/>
</dbReference>
<dbReference type="EMBL" id="HBUF01244107">
    <property type="protein sequence ID" value="CAG6677900.1"/>
    <property type="molecule type" value="Transcribed_RNA"/>
</dbReference>
<dbReference type="EMBL" id="HBUF01244112">
    <property type="protein sequence ID" value="CAG6677910.1"/>
    <property type="molecule type" value="Transcribed_RNA"/>
</dbReference>
<reference evidence="2" key="1">
    <citation type="submission" date="2021-05" db="EMBL/GenBank/DDBJ databases">
        <authorList>
            <person name="Alioto T."/>
            <person name="Alioto T."/>
            <person name="Gomez Garrido J."/>
        </authorList>
    </citation>
    <scope>NUCLEOTIDE SEQUENCE</scope>
</reference>